<dbReference type="EMBL" id="MCFH01000028">
    <property type="protein sequence ID" value="ORX48139.1"/>
    <property type="molecule type" value="Genomic_DNA"/>
</dbReference>
<dbReference type="Proteomes" id="UP000193719">
    <property type="component" value="Unassembled WGS sequence"/>
</dbReference>
<keyword evidence="2" id="KW-1185">Reference proteome</keyword>
<protein>
    <submittedName>
        <fullName evidence="1">Uncharacterized protein</fullName>
    </submittedName>
</protein>
<sequence>MNEVKENSWSKYINSSYIVDSLNQNNSKQYLDDYARDGRDENSIDMKSYSFSLNNTSNRKKIPPHSIMYKNEQYTKITTSSNLNGVVSSSSSSNPLDLIHSTKNETAIRNISPIMTHPDIFKKNRGDFYTLSMPLQVESGNMNTLPSFPSPQYKPTKTTVSLPISQLSSYSISTSQQP</sequence>
<gene>
    <name evidence="1" type="ORF">BCR36DRAFT_82899</name>
</gene>
<proteinExistence type="predicted"/>
<evidence type="ECO:0000313" key="1">
    <source>
        <dbReference type="EMBL" id="ORX48139.1"/>
    </source>
</evidence>
<organism evidence="1 2">
    <name type="scientific">Piromyces finnis</name>
    <dbReference type="NCBI Taxonomy" id="1754191"/>
    <lineage>
        <taxon>Eukaryota</taxon>
        <taxon>Fungi</taxon>
        <taxon>Fungi incertae sedis</taxon>
        <taxon>Chytridiomycota</taxon>
        <taxon>Chytridiomycota incertae sedis</taxon>
        <taxon>Neocallimastigomycetes</taxon>
        <taxon>Neocallimastigales</taxon>
        <taxon>Neocallimastigaceae</taxon>
        <taxon>Piromyces</taxon>
    </lineage>
</organism>
<accession>A0A1Y1V627</accession>
<dbReference type="STRING" id="1754191.A0A1Y1V627"/>
<evidence type="ECO:0000313" key="2">
    <source>
        <dbReference type="Proteomes" id="UP000193719"/>
    </source>
</evidence>
<name>A0A1Y1V627_9FUNG</name>
<reference evidence="1 2" key="2">
    <citation type="submission" date="2016-08" db="EMBL/GenBank/DDBJ databases">
        <title>Pervasive Adenine N6-methylation of Active Genes in Fungi.</title>
        <authorList>
            <consortium name="DOE Joint Genome Institute"/>
            <person name="Mondo S.J."/>
            <person name="Dannebaum R.O."/>
            <person name="Kuo R.C."/>
            <person name="Labutti K."/>
            <person name="Haridas S."/>
            <person name="Kuo A."/>
            <person name="Salamov A."/>
            <person name="Ahrendt S.R."/>
            <person name="Lipzen A."/>
            <person name="Sullivan W."/>
            <person name="Andreopoulos W.B."/>
            <person name="Clum A."/>
            <person name="Lindquist E."/>
            <person name="Daum C."/>
            <person name="Ramamoorthy G.K."/>
            <person name="Gryganskyi A."/>
            <person name="Culley D."/>
            <person name="Magnuson J.K."/>
            <person name="James T.Y."/>
            <person name="O'Malley M.A."/>
            <person name="Stajich J.E."/>
            <person name="Spatafora J.W."/>
            <person name="Visel A."/>
            <person name="Grigoriev I.V."/>
        </authorList>
    </citation>
    <scope>NUCLEOTIDE SEQUENCE [LARGE SCALE GENOMIC DNA]</scope>
    <source>
        <strain evidence="2">finn</strain>
    </source>
</reference>
<reference evidence="1 2" key="1">
    <citation type="submission" date="2016-08" db="EMBL/GenBank/DDBJ databases">
        <title>Genomes of anaerobic fungi encode conserved fungal cellulosomes for biomass hydrolysis.</title>
        <authorList>
            <consortium name="DOE Joint Genome Institute"/>
            <person name="Haitjema C.H."/>
            <person name="Gilmore S.P."/>
            <person name="Henske J.K."/>
            <person name="Solomon K.V."/>
            <person name="De Groot R."/>
            <person name="Kuo A."/>
            <person name="Mondo S.J."/>
            <person name="Salamov A.A."/>
            <person name="Labutti K."/>
            <person name="Zhao Z."/>
            <person name="Chiniquy J."/>
            <person name="Barry K."/>
            <person name="Brewer H.M."/>
            <person name="Purvine S.O."/>
            <person name="Wright A.T."/>
            <person name="Boxma B."/>
            <person name="Van Alen T."/>
            <person name="Hackstein J.H."/>
            <person name="Baker S.E."/>
            <person name="Grigoriev I.V."/>
            <person name="O'Malley M.A."/>
        </authorList>
    </citation>
    <scope>NUCLEOTIDE SEQUENCE [LARGE SCALE GENOMIC DNA]</scope>
    <source>
        <strain evidence="2">finn</strain>
    </source>
</reference>
<dbReference type="OrthoDB" id="10688975at2759"/>
<comment type="caution">
    <text evidence="1">The sequence shown here is derived from an EMBL/GenBank/DDBJ whole genome shotgun (WGS) entry which is preliminary data.</text>
</comment>
<dbReference type="AlphaFoldDB" id="A0A1Y1V627"/>